<accession>A0AAV0AG42</accession>
<dbReference type="SUPFAM" id="SSF55681">
    <property type="entry name" value="Class II aaRS and biotin synthetases"/>
    <property type="match status" value="1"/>
</dbReference>
<dbReference type="InterPro" id="IPR004154">
    <property type="entry name" value="Anticodon-bd"/>
</dbReference>
<keyword evidence="13" id="KW-1185">Reference proteome</keyword>
<evidence type="ECO:0000313" key="12">
    <source>
        <dbReference type="EMBL" id="CAH7666676.1"/>
    </source>
</evidence>
<evidence type="ECO:0000256" key="6">
    <source>
        <dbReference type="ARBA" id="ARBA00022917"/>
    </source>
</evidence>
<name>A0AAV0AG42_PHAPC</name>
<dbReference type="GO" id="GO:0006433">
    <property type="term" value="P:prolyl-tRNA aminoacylation"/>
    <property type="evidence" value="ECO:0007669"/>
    <property type="project" value="InterPro"/>
</dbReference>
<evidence type="ECO:0000256" key="8">
    <source>
        <dbReference type="ARBA" id="ARBA00029731"/>
    </source>
</evidence>
<dbReference type="InterPro" id="IPR036621">
    <property type="entry name" value="Anticodon-bd_dom_sf"/>
</dbReference>
<dbReference type="InterPro" id="IPR045864">
    <property type="entry name" value="aa-tRNA-synth_II/BPL/LPL"/>
</dbReference>
<dbReference type="InterPro" id="IPR006195">
    <property type="entry name" value="aa-tRNA-synth_II"/>
</dbReference>
<dbReference type="EC" id="6.1.1.15" evidence="2"/>
<comment type="similarity">
    <text evidence="1">Belongs to the class-II aminoacyl-tRNA synthetase family.</text>
</comment>
<evidence type="ECO:0000256" key="10">
    <source>
        <dbReference type="SAM" id="MobiDB-lite"/>
    </source>
</evidence>
<keyword evidence="4" id="KW-0547">Nucleotide-binding</keyword>
<evidence type="ECO:0000256" key="3">
    <source>
        <dbReference type="ARBA" id="ARBA00022598"/>
    </source>
</evidence>
<keyword evidence="3" id="KW-0436">Ligase</keyword>
<sequence>MMFSRIVIRRLSDLIDRHRGSGSSDFSTNSNRLEPFLQSNRYSPSLRSKPTQTKQQQQQPNGLRDDSNNPIGLSFLIRAGFLRQSSAGIWTFLSNGLRVLNKVQNITRDEMERIGASEVSMPLLQTASLWEKSRRLNSVGRELFQLNDRRGSKYVLSPTHEEEVTQLVKTDLNSIKQVPIRLFHIGRKFRDEIRPRAGLLRSKEFMMKDLYTFDQDLDSASRTYSEVQNSFERILKRIGIPFTVAEADSGSIGGAKSHEYHFKSIIGEDTLINCTQCDYTANLELAQSSLSPTITDVEAQKKFTESCIRCGADLESSQAIEVGHTFLLGTKYSTAFGLNLDVPDPETKAQNVRPVEMGCYGIGTSRLVGAIAECSHDERGLRWPVAVAPFKACIIIPSPGPENDQRRVAGRLGRILESNLPELSNDVLIDDRSQRIGWKLMDADLVGYPVVVVIGKRWIKESMIEIRKRNSNETHDVEAIFLSSDDQGEGCDGRIEDSKKKFLEKFKTVYESI</sequence>
<dbReference type="Gene3D" id="3.40.50.800">
    <property type="entry name" value="Anticodon-binding domain"/>
    <property type="match status" value="1"/>
</dbReference>
<evidence type="ECO:0000313" key="13">
    <source>
        <dbReference type="Proteomes" id="UP001153365"/>
    </source>
</evidence>
<keyword evidence="6" id="KW-0648">Protein biosynthesis</keyword>
<comment type="catalytic activity">
    <reaction evidence="9">
        <text>tRNA(Pro) + L-proline + ATP = L-prolyl-tRNA(Pro) + AMP + diphosphate</text>
        <dbReference type="Rhea" id="RHEA:14305"/>
        <dbReference type="Rhea" id="RHEA-COMP:9700"/>
        <dbReference type="Rhea" id="RHEA-COMP:9702"/>
        <dbReference type="ChEBI" id="CHEBI:30616"/>
        <dbReference type="ChEBI" id="CHEBI:33019"/>
        <dbReference type="ChEBI" id="CHEBI:60039"/>
        <dbReference type="ChEBI" id="CHEBI:78442"/>
        <dbReference type="ChEBI" id="CHEBI:78532"/>
        <dbReference type="ChEBI" id="CHEBI:456215"/>
        <dbReference type="EC" id="6.1.1.15"/>
    </reaction>
</comment>
<feature type="compositionally biased region" description="Low complexity" evidence="10">
    <location>
        <begin position="49"/>
        <end position="60"/>
    </location>
</feature>
<dbReference type="Pfam" id="PF00587">
    <property type="entry name" value="tRNA-synt_2b"/>
    <property type="match status" value="1"/>
</dbReference>
<dbReference type="InterPro" id="IPR033730">
    <property type="entry name" value="ProRS_core_prok"/>
</dbReference>
<dbReference type="GO" id="GO:0005739">
    <property type="term" value="C:mitochondrion"/>
    <property type="evidence" value="ECO:0007669"/>
    <property type="project" value="TreeGrafter"/>
</dbReference>
<dbReference type="SUPFAM" id="SSF52954">
    <property type="entry name" value="Class II aaRS ABD-related"/>
    <property type="match status" value="1"/>
</dbReference>
<keyword evidence="7" id="KW-0030">Aminoacyl-tRNA synthetase</keyword>
<dbReference type="PROSITE" id="PS50862">
    <property type="entry name" value="AA_TRNA_LIGASE_II"/>
    <property type="match status" value="1"/>
</dbReference>
<evidence type="ECO:0000259" key="11">
    <source>
        <dbReference type="PROSITE" id="PS50862"/>
    </source>
</evidence>
<evidence type="ECO:0000256" key="5">
    <source>
        <dbReference type="ARBA" id="ARBA00022840"/>
    </source>
</evidence>
<dbReference type="Proteomes" id="UP001153365">
    <property type="component" value="Unassembled WGS sequence"/>
</dbReference>
<evidence type="ECO:0000256" key="2">
    <source>
        <dbReference type="ARBA" id="ARBA00012831"/>
    </source>
</evidence>
<dbReference type="InterPro" id="IPR002314">
    <property type="entry name" value="aa-tRNA-synt_IIb"/>
</dbReference>
<gene>
    <name evidence="12" type="ORF">PPACK8108_LOCUS1026</name>
</gene>
<dbReference type="CDD" id="cd00779">
    <property type="entry name" value="ProRS_core_prok"/>
    <property type="match status" value="1"/>
</dbReference>
<feature type="domain" description="Aminoacyl-transfer RNA synthetases class-II family profile" evidence="11">
    <location>
        <begin position="96"/>
        <end position="384"/>
    </location>
</feature>
<protein>
    <recommendedName>
        <fullName evidence="2">proline--tRNA ligase</fullName>
        <ecNumber evidence="2">6.1.1.15</ecNumber>
    </recommendedName>
    <alternativeName>
        <fullName evidence="8">Prolyl-tRNA synthetase</fullName>
    </alternativeName>
</protein>
<keyword evidence="5" id="KW-0067">ATP-binding</keyword>
<dbReference type="PANTHER" id="PTHR42753">
    <property type="entry name" value="MITOCHONDRIAL RIBOSOME PROTEIN L39/PROLYL-TRNA LIGASE FAMILY MEMBER"/>
    <property type="match status" value="1"/>
</dbReference>
<dbReference type="AlphaFoldDB" id="A0AAV0AG42"/>
<dbReference type="PANTHER" id="PTHR42753:SF2">
    <property type="entry name" value="PROLINE--TRNA LIGASE"/>
    <property type="match status" value="1"/>
</dbReference>
<feature type="region of interest" description="Disordered" evidence="10">
    <location>
        <begin position="40"/>
        <end position="67"/>
    </location>
</feature>
<comment type="caution">
    <text evidence="12">The sequence shown here is derived from an EMBL/GenBank/DDBJ whole genome shotgun (WGS) entry which is preliminary data.</text>
</comment>
<dbReference type="InterPro" id="IPR050062">
    <property type="entry name" value="Pro-tRNA_synthetase"/>
</dbReference>
<dbReference type="GO" id="GO:0004827">
    <property type="term" value="F:proline-tRNA ligase activity"/>
    <property type="evidence" value="ECO:0007669"/>
    <property type="project" value="UniProtKB-EC"/>
</dbReference>
<reference evidence="12" key="1">
    <citation type="submission" date="2022-06" db="EMBL/GenBank/DDBJ databases">
        <authorList>
            <consortium name="SYNGENTA / RWTH Aachen University"/>
        </authorList>
    </citation>
    <scope>NUCLEOTIDE SEQUENCE</scope>
</reference>
<dbReference type="Pfam" id="PF03129">
    <property type="entry name" value="HGTP_anticodon"/>
    <property type="match status" value="1"/>
</dbReference>
<evidence type="ECO:0000256" key="7">
    <source>
        <dbReference type="ARBA" id="ARBA00023146"/>
    </source>
</evidence>
<dbReference type="Gene3D" id="3.30.930.10">
    <property type="entry name" value="Bira Bifunctional Protein, Domain 2"/>
    <property type="match status" value="1"/>
</dbReference>
<evidence type="ECO:0000256" key="9">
    <source>
        <dbReference type="ARBA" id="ARBA00047671"/>
    </source>
</evidence>
<dbReference type="GO" id="GO:0005524">
    <property type="term" value="F:ATP binding"/>
    <property type="evidence" value="ECO:0007669"/>
    <property type="project" value="UniProtKB-KW"/>
</dbReference>
<organism evidence="12 13">
    <name type="scientific">Phakopsora pachyrhizi</name>
    <name type="common">Asian soybean rust disease fungus</name>
    <dbReference type="NCBI Taxonomy" id="170000"/>
    <lineage>
        <taxon>Eukaryota</taxon>
        <taxon>Fungi</taxon>
        <taxon>Dikarya</taxon>
        <taxon>Basidiomycota</taxon>
        <taxon>Pucciniomycotina</taxon>
        <taxon>Pucciniomycetes</taxon>
        <taxon>Pucciniales</taxon>
        <taxon>Phakopsoraceae</taxon>
        <taxon>Phakopsora</taxon>
    </lineage>
</organism>
<evidence type="ECO:0000256" key="4">
    <source>
        <dbReference type="ARBA" id="ARBA00022741"/>
    </source>
</evidence>
<dbReference type="PRINTS" id="PR01046">
    <property type="entry name" value="TRNASYNTHPRO"/>
</dbReference>
<dbReference type="EMBL" id="CALTRL010000143">
    <property type="protein sequence ID" value="CAH7666676.1"/>
    <property type="molecule type" value="Genomic_DNA"/>
</dbReference>
<dbReference type="InterPro" id="IPR002316">
    <property type="entry name" value="Pro-tRNA-ligase_IIa"/>
</dbReference>
<proteinExistence type="inferred from homology"/>
<evidence type="ECO:0000256" key="1">
    <source>
        <dbReference type="ARBA" id="ARBA00008226"/>
    </source>
</evidence>